<dbReference type="Proteomes" id="UP000002613">
    <property type="component" value="Chromosome"/>
</dbReference>
<reference evidence="2" key="1">
    <citation type="submission" date="2010-02" db="EMBL/GenBank/DDBJ databases">
        <title>Complete sequence of Ferroglobus placidus DSM 10642.</title>
        <authorList>
            <consortium name="US DOE Joint Genome Institute"/>
            <person name="Lucas S."/>
            <person name="Copeland A."/>
            <person name="Lapidus A."/>
            <person name="Cheng J.-F."/>
            <person name="Bruce D."/>
            <person name="Goodwin L."/>
            <person name="Pitluck S."/>
            <person name="Saunders E."/>
            <person name="Brettin T."/>
            <person name="Detter J.C."/>
            <person name="Han C."/>
            <person name="Tapia R."/>
            <person name="Larimer F."/>
            <person name="Land M."/>
            <person name="Hauser L."/>
            <person name="Kyrpides N."/>
            <person name="Ivanova N."/>
            <person name="Holmes D."/>
            <person name="Lovley D."/>
            <person name="Kyrpides N."/>
            <person name="Anderson I.J."/>
            <person name="Woyke T."/>
        </authorList>
    </citation>
    <scope>NUCLEOTIDE SEQUENCE [LARGE SCALE GENOMIC DNA]</scope>
    <source>
        <strain evidence="2">DSM 10642 / AEDII12DO</strain>
    </source>
</reference>
<evidence type="ECO:0000313" key="2">
    <source>
        <dbReference type="Proteomes" id="UP000002613"/>
    </source>
</evidence>
<name>D3S0P5_FERPA</name>
<accession>D3S0P5</accession>
<gene>
    <name evidence="1" type="ordered locus">Ferp_2155</name>
</gene>
<keyword evidence="2" id="KW-1185">Reference proteome</keyword>
<sequence length="46" mass="5156">MKIGCWLNGGAGIARIDPRAEEVRRELGGSIFNEGRKGLEENRWRG</sequence>
<proteinExistence type="predicted"/>
<dbReference type="KEGG" id="fpl:Ferp_2155"/>
<protein>
    <submittedName>
        <fullName evidence="1">Uncharacterized protein</fullName>
    </submittedName>
</protein>
<dbReference type="AlphaFoldDB" id="D3S0P5"/>
<dbReference type="HOGENOM" id="CLU_3178419_0_0_2"/>
<evidence type="ECO:0000313" key="1">
    <source>
        <dbReference type="EMBL" id="ADC66286.1"/>
    </source>
</evidence>
<organism evidence="1 2">
    <name type="scientific">Ferroglobus placidus (strain DSM 10642 / AEDII12DO)</name>
    <dbReference type="NCBI Taxonomy" id="589924"/>
    <lineage>
        <taxon>Archaea</taxon>
        <taxon>Methanobacteriati</taxon>
        <taxon>Methanobacteriota</taxon>
        <taxon>Archaeoglobi</taxon>
        <taxon>Archaeoglobales</taxon>
        <taxon>Archaeoglobaceae</taxon>
        <taxon>Ferroglobus</taxon>
    </lineage>
</organism>
<dbReference type="EMBL" id="CP001899">
    <property type="protein sequence ID" value="ADC66286.1"/>
    <property type="molecule type" value="Genomic_DNA"/>
</dbReference>
<dbReference type="PaxDb" id="589924-Ferp_2155"/>
<reference evidence="1 2" key="2">
    <citation type="journal article" date="2011" name="Stand. Genomic Sci.">
        <title>Complete genome sequence of Ferroglobus placidus AEDII12DO.</title>
        <authorList>
            <person name="Anderson I."/>
            <person name="Risso C."/>
            <person name="Holmes D."/>
            <person name="Lucas S."/>
            <person name="Copeland A."/>
            <person name="Lapidus A."/>
            <person name="Cheng J.F."/>
            <person name="Bruce D."/>
            <person name="Goodwin L."/>
            <person name="Pitluck S."/>
            <person name="Saunders E."/>
            <person name="Brettin T."/>
            <person name="Detter J.C."/>
            <person name="Han C."/>
            <person name="Tapia R."/>
            <person name="Larimer F."/>
            <person name="Land M."/>
            <person name="Hauser L."/>
            <person name="Woyke T."/>
            <person name="Lovley D."/>
            <person name="Kyrpides N."/>
            <person name="Ivanova N."/>
        </authorList>
    </citation>
    <scope>NUCLEOTIDE SEQUENCE [LARGE SCALE GENOMIC DNA]</scope>
    <source>
        <strain evidence="2">DSM 10642 / AEDII12DO</strain>
    </source>
</reference>